<dbReference type="RefSeq" id="WP_070110191.1">
    <property type="nucleotide sequence ID" value="NZ_LZFO01000014.1"/>
</dbReference>
<keyword evidence="3" id="KW-1185">Reference proteome</keyword>
<dbReference type="AlphaFoldDB" id="A0A1E8EYT5"/>
<reference evidence="2 3" key="1">
    <citation type="submission" date="2016-06" db="EMBL/GenBank/DDBJ databases">
        <title>Genome sequence of Clostridium acetireducens DSM 10703.</title>
        <authorList>
            <person name="Poehlein A."/>
            <person name="Fluechter S."/>
            <person name="Duerre P."/>
            <person name="Daniel R."/>
        </authorList>
    </citation>
    <scope>NUCLEOTIDE SEQUENCE [LARGE SCALE GENOMIC DNA]</scope>
    <source>
        <strain evidence="2 3">DSM 10703</strain>
    </source>
</reference>
<feature type="transmembrane region" description="Helical" evidence="1">
    <location>
        <begin position="46"/>
        <end position="64"/>
    </location>
</feature>
<dbReference type="EMBL" id="LZFO01000014">
    <property type="protein sequence ID" value="OFI06180.1"/>
    <property type="molecule type" value="Genomic_DNA"/>
</dbReference>
<protein>
    <submittedName>
        <fullName evidence="2">Uncharacterized protein</fullName>
    </submittedName>
</protein>
<feature type="transmembrane region" description="Helical" evidence="1">
    <location>
        <begin position="7"/>
        <end position="26"/>
    </location>
</feature>
<sequence>MKIIIKLFSLYLLILIIIEGSILTFIDARNFEKSNMKDVAKKSRVIGILYIVITLVLTVISKFMI</sequence>
<evidence type="ECO:0000313" key="2">
    <source>
        <dbReference type="EMBL" id="OFI06180.1"/>
    </source>
</evidence>
<organism evidence="2 3">
    <name type="scientific">Clostridium acetireducens DSM 10703</name>
    <dbReference type="NCBI Taxonomy" id="1121290"/>
    <lineage>
        <taxon>Bacteria</taxon>
        <taxon>Bacillati</taxon>
        <taxon>Bacillota</taxon>
        <taxon>Clostridia</taxon>
        <taxon>Eubacteriales</taxon>
        <taxon>Clostridiaceae</taxon>
        <taxon>Clostridium</taxon>
    </lineage>
</organism>
<evidence type="ECO:0000313" key="3">
    <source>
        <dbReference type="Proteomes" id="UP000175744"/>
    </source>
</evidence>
<proteinExistence type="predicted"/>
<dbReference type="NCBIfam" id="NF042414">
    <property type="entry name" value="CLC_0170_fam"/>
    <property type="match status" value="1"/>
</dbReference>
<comment type="caution">
    <text evidence="2">The sequence shown here is derived from an EMBL/GenBank/DDBJ whole genome shotgun (WGS) entry which is preliminary data.</text>
</comment>
<dbReference type="InterPro" id="IPR049971">
    <property type="entry name" value="CLC_0170-like"/>
</dbReference>
<gene>
    <name evidence="2" type="ORF">CLOACE_12130</name>
</gene>
<dbReference type="Proteomes" id="UP000175744">
    <property type="component" value="Unassembled WGS sequence"/>
</dbReference>
<evidence type="ECO:0000256" key="1">
    <source>
        <dbReference type="SAM" id="Phobius"/>
    </source>
</evidence>
<name>A0A1E8EYT5_9CLOT</name>
<keyword evidence="1" id="KW-0472">Membrane</keyword>
<accession>A0A1E8EYT5</accession>
<dbReference type="STRING" id="1121290.CLAOCE_12130"/>
<keyword evidence="1" id="KW-1133">Transmembrane helix</keyword>
<keyword evidence="1" id="KW-0812">Transmembrane</keyword>